<sequence>MAEKLLEYYQYVENQYDIETKQELGWATSLPRHRASFEADSDENIEKLRTAIERITGEEPPEF</sequence>
<protein>
    <submittedName>
        <fullName evidence="1">Uncharacterized protein</fullName>
    </submittedName>
</protein>
<accession>M0L3J5</accession>
<evidence type="ECO:0000313" key="2">
    <source>
        <dbReference type="Proteomes" id="UP000011524"/>
    </source>
</evidence>
<keyword evidence="2" id="KW-1185">Reference proteome</keyword>
<reference evidence="1 2" key="1">
    <citation type="journal article" date="2014" name="PLoS Genet.">
        <title>Phylogenetically driven sequencing of extremely halophilic archaea reveals strategies for static and dynamic osmo-response.</title>
        <authorList>
            <person name="Becker E.A."/>
            <person name="Seitzer P.M."/>
            <person name="Tritt A."/>
            <person name="Larsen D."/>
            <person name="Krusor M."/>
            <person name="Yao A.I."/>
            <person name="Wu D."/>
            <person name="Madern D."/>
            <person name="Eisen J.A."/>
            <person name="Darling A.E."/>
            <person name="Facciotti M.T."/>
        </authorList>
    </citation>
    <scope>NUCLEOTIDE SEQUENCE [LARGE SCALE GENOMIC DNA]</scope>
    <source>
        <strain evidence="2">ATCC 49778 / DSM 6131 / JCM 7785 / NBRC 101032 / NCIMB 13157 / TR-1</strain>
    </source>
</reference>
<dbReference type="AlphaFoldDB" id="M0L3J5"/>
<name>M0L3J5_HALJT</name>
<comment type="caution">
    <text evidence="1">The sequence shown here is derived from an EMBL/GenBank/DDBJ whole genome shotgun (WGS) entry which is preliminary data.</text>
</comment>
<dbReference type="STRING" id="1227453.C444_21261"/>
<dbReference type="Proteomes" id="UP000011524">
    <property type="component" value="Unassembled WGS sequence"/>
</dbReference>
<organism evidence="1 2">
    <name type="scientific">Haloarcula japonica (strain ATCC 49778 / DSM 6131 / JCM 7785 / NBRC 101032 / NCIMB 13157 / TR-1)</name>
    <dbReference type="NCBI Taxonomy" id="1227453"/>
    <lineage>
        <taxon>Archaea</taxon>
        <taxon>Methanobacteriati</taxon>
        <taxon>Methanobacteriota</taxon>
        <taxon>Stenosarchaea group</taxon>
        <taxon>Halobacteria</taxon>
        <taxon>Halobacteriales</taxon>
        <taxon>Haloarculaceae</taxon>
        <taxon>Haloarcula</taxon>
    </lineage>
</organism>
<proteinExistence type="predicted"/>
<dbReference type="PATRIC" id="fig|1227453.3.peg.4176"/>
<evidence type="ECO:0000313" key="1">
    <source>
        <dbReference type="EMBL" id="EMA26994.1"/>
    </source>
</evidence>
<dbReference type="OrthoDB" id="230744at2157"/>
<dbReference type="RefSeq" id="WP_004595083.1">
    <property type="nucleotide sequence ID" value="NZ_AOLY01000048.1"/>
</dbReference>
<gene>
    <name evidence="1" type="ORF">C444_21261</name>
</gene>
<dbReference type="EMBL" id="AOLY01000048">
    <property type="protein sequence ID" value="EMA26994.1"/>
    <property type="molecule type" value="Genomic_DNA"/>
</dbReference>